<evidence type="ECO:0000313" key="2">
    <source>
        <dbReference type="EMBL" id="KAK9215280.1"/>
    </source>
</evidence>
<comment type="caution">
    <text evidence="2">The sequence shown here is derived from an EMBL/GenBank/DDBJ whole genome shotgun (WGS) entry which is preliminary data.</text>
</comment>
<dbReference type="EMBL" id="JBCGBO010000003">
    <property type="protein sequence ID" value="KAK9215280.1"/>
    <property type="molecule type" value="Genomic_DNA"/>
</dbReference>
<keyword evidence="3" id="KW-1185">Reference proteome</keyword>
<keyword evidence="1" id="KW-0175">Coiled coil</keyword>
<evidence type="ECO:0000256" key="1">
    <source>
        <dbReference type="SAM" id="Coils"/>
    </source>
</evidence>
<evidence type="ECO:0000313" key="3">
    <source>
        <dbReference type="Proteomes" id="UP001428341"/>
    </source>
</evidence>
<proteinExistence type="predicted"/>
<feature type="coiled-coil region" evidence="1">
    <location>
        <begin position="90"/>
        <end position="117"/>
    </location>
</feature>
<gene>
    <name evidence="2" type="ORF">WN944_007284</name>
</gene>
<dbReference type="Proteomes" id="UP001428341">
    <property type="component" value="Unassembled WGS sequence"/>
</dbReference>
<organism evidence="2 3">
    <name type="scientific">Citrus x changshan-huyou</name>
    <dbReference type="NCBI Taxonomy" id="2935761"/>
    <lineage>
        <taxon>Eukaryota</taxon>
        <taxon>Viridiplantae</taxon>
        <taxon>Streptophyta</taxon>
        <taxon>Embryophyta</taxon>
        <taxon>Tracheophyta</taxon>
        <taxon>Spermatophyta</taxon>
        <taxon>Magnoliopsida</taxon>
        <taxon>eudicotyledons</taxon>
        <taxon>Gunneridae</taxon>
        <taxon>Pentapetalae</taxon>
        <taxon>rosids</taxon>
        <taxon>malvids</taxon>
        <taxon>Sapindales</taxon>
        <taxon>Rutaceae</taxon>
        <taxon>Aurantioideae</taxon>
        <taxon>Citrus</taxon>
    </lineage>
</organism>
<protein>
    <submittedName>
        <fullName evidence="2">Uncharacterized protein</fullName>
    </submittedName>
</protein>
<name>A0AAP0QU92_9ROSI</name>
<dbReference type="AlphaFoldDB" id="A0AAP0QU92"/>
<accession>A0AAP0QU92</accession>
<reference evidence="2 3" key="1">
    <citation type="submission" date="2024-05" db="EMBL/GenBank/DDBJ databases">
        <title>Haplotype-resolved chromosome-level genome assembly of Huyou (Citrus changshanensis).</title>
        <authorList>
            <person name="Miao C."/>
            <person name="Chen W."/>
            <person name="Wu Y."/>
            <person name="Wang L."/>
            <person name="Zhao S."/>
            <person name="Grierson D."/>
            <person name="Xu C."/>
            <person name="Chen K."/>
        </authorList>
    </citation>
    <scope>NUCLEOTIDE SEQUENCE [LARGE SCALE GENOMIC DNA]</scope>
    <source>
        <strain evidence="2">01-14</strain>
        <tissue evidence="2">Leaf</tissue>
    </source>
</reference>
<sequence length="254" mass="30303">MVMKIKITLKRPSLCGTVEEAIRTSDVLHIPRKPRSSRKVNVRVKKPNNINSEAEALIRNQKIASLKYSRDYSFLDNGEPVVRKSPAPPLPLLQLNNKDKEREIKEVQQIYKEIQVKDRHFDQIFKDTQVQELELEQKLCDHYRYYRDYKKRSRKSSSSKKQDKMMKAPASDLDLPWIKERFEVQKMFKEIQFMDRQVEKMFKDAQIEERQLQANLASMIHKLRRDGFKQNWHRSRHVSAERVFGAPRAFTHLH</sequence>